<name>A0A418ZXS6_9RHOB</name>
<evidence type="ECO:0000313" key="3">
    <source>
        <dbReference type="Proteomes" id="UP000285530"/>
    </source>
</evidence>
<feature type="region of interest" description="Disordered" evidence="1">
    <location>
        <begin position="242"/>
        <end position="278"/>
    </location>
</feature>
<feature type="compositionally biased region" description="Pro residues" evidence="1">
    <location>
        <begin position="269"/>
        <end position="278"/>
    </location>
</feature>
<dbReference type="EMBL" id="QZEV01000026">
    <property type="protein sequence ID" value="RJL05320.1"/>
    <property type="molecule type" value="Genomic_DNA"/>
</dbReference>
<dbReference type="Proteomes" id="UP000285530">
    <property type="component" value="Unassembled WGS sequence"/>
</dbReference>
<organism evidence="2 3">
    <name type="scientific">Paracoccus aestuarii</name>
    <dbReference type="NCBI Taxonomy" id="453842"/>
    <lineage>
        <taxon>Bacteria</taxon>
        <taxon>Pseudomonadati</taxon>
        <taxon>Pseudomonadota</taxon>
        <taxon>Alphaproteobacteria</taxon>
        <taxon>Rhodobacterales</taxon>
        <taxon>Paracoccaceae</taxon>
        <taxon>Paracoccus</taxon>
    </lineage>
</organism>
<dbReference type="AlphaFoldDB" id="A0A418ZXS6"/>
<keyword evidence="3" id="KW-1185">Reference proteome</keyword>
<dbReference type="RefSeq" id="WP_119885950.1">
    <property type="nucleotide sequence ID" value="NZ_CP067169.1"/>
</dbReference>
<protein>
    <submittedName>
        <fullName evidence="2">Methyltransferase domain-containing protein</fullName>
    </submittedName>
</protein>
<gene>
    <name evidence="2" type="ORF">D3P06_07370</name>
</gene>
<evidence type="ECO:0000313" key="2">
    <source>
        <dbReference type="EMBL" id="RJL05320.1"/>
    </source>
</evidence>
<accession>A0A418ZXS6</accession>
<dbReference type="Gene3D" id="3.40.50.150">
    <property type="entry name" value="Vaccinia Virus protein VP39"/>
    <property type="match status" value="1"/>
</dbReference>
<dbReference type="Pfam" id="PF13489">
    <property type="entry name" value="Methyltransf_23"/>
    <property type="match status" value="1"/>
</dbReference>
<dbReference type="InterPro" id="IPR029063">
    <property type="entry name" value="SAM-dependent_MTases_sf"/>
</dbReference>
<keyword evidence="2" id="KW-0489">Methyltransferase</keyword>
<dbReference type="GO" id="GO:0032259">
    <property type="term" value="P:methylation"/>
    <property type="evidence" value="ECO:0007669"/>
    <property type="project" value="UniProtKB-KW"/>
</dbReference>
<keyword evidence="2" id="KW-0808">Transferase</keyword>
<comment type="caution">
    <text evidence="2">The sequence shown here is derived from an EMBL/GenBank/DDBJ whole genome shotgun (WGS) entry which is preliminary data.</text>
</comment>
<proteinExistence type="predicted"/>
<dbReference type="OrthoDB" id="9800231at2"/>
<evidence type="ECO:0000256" key="1">
    <source>
        <dbReference type="SAM" id="MobiDB-lite"/>
    </source>
</evidence>
<reference evidence="2 3" key="1">
    <citation type="submission" date="2018-09" db="EMBL/GenBank/DDBJ databases">
        <title>Paracoccus onubensis nov. sp. a moderate halophilic bacterium isolated from Gruta de las Maravillas (Aracena, Spain).</title>
        <authorList>
            <person name="Jurado V."/>
            <person name="Gutierrez-Patricio S."/>
            <person name="Gonzalez-Pimentel J.L."/>
            <person name="Laiz L."/>
            <person name="Saiz-Jimenez C."/>
        </authorList>
    </citation>
    <scope>NUCLEOTIDE SEQUENCE [LARGE SCALE GENOMIC DNA]</scope>
    <source>
        <strain evidence="2 3">DSM 19484</strain>
    </source>
</reference>
<dbReference type="SUPFAM" id="SSF53335">
    <property type="entry name" value="S-adenosyl-L-methionine-dependent methyltransferases"/>
    <property type="match status" value="1"/>
</dbReference>
<dbReference type="GO" id="GO:0008168">
    <property type="term" value="F:methyltransferase activity"/>
    <property type="evidence" value="ECO:0007669"/>
    <property type="project" value="UniProtKB-KW"/>
</dbReference>
<feature type="compositionally biased region" description="Low complexity" evidence="1">
    <location>
        <begin position="242"/>
        <end position="258"/>
    </location>
</feature>
<sequence>MHHDIDQLRRFYYQRALGRVVQRILRDRLTERWPPAQTTGMTVAGFGFAAPMLRPYLPTARRVTALMPGPQGVMAWPAGQANHAVLCDETGWPIDAGSLDRLVMLHGLETSDHPRALLAEAWRCLGPGGRMMVMVPNRAGLWAASDRTPFGFGRAYTTGQIEAQMRHAGFQPDWHGSAVYIPPSDRRFWRRSAQFWESSGARISRVLIAGVVLVELTKQTRAPVGPGVRIHVPSPLEILDGVARPRPRGLPAGPVGRAMTDRARQPAAAPEPGPGTGC</sequence>